<name>A0A8J5XMQ6_9ROSI</name>
<evidence type="ECO:0000313" key="1">
    <source>
        <dbReference type="EMBL" id="KAG8472406.1"/>
    </source>
</evidence>
<organism evidence="1 2">
    <name type="scientific">Gossypium anomalum</name>
    <dbReference type="NCBI Taxonomy" id="47600"/>
    <lineage>
        <taxon>Eukaryota</taxon>
        <taxon>Viridiplantae</taxon>
        <taxon>Streptophyta</taxon>
        <taxon>Embryophyta</taxon>
        <taxon>Tracheophyta</taxon>
        <taxon>Spermatophyta</taxon>
        <taxon>Magnoliopsida</taxon>
        <taxon>eudicotyledons</taxon>
        <taxon>Gunneridae</taxon>
        <taxon>Pentapetalae</taxon>
        <taxon>rosids</taxon>
        <taxon>malvids</taxon>
        <taxon>Malvales</taxon>
        <taxon>Malvaceae</taxon>
        <taxon>Malvoideae</taxon>
        <taxon>Gossypium</taxon>
    </lineage>
</organism>
<dbReference type="OrthoDB" id="1747579at2759"/>
<proteinExistence type="predicted"/>
<dbReference type="Proteomes" id="UP000701853">
    <property type="component" value="Chromosome 13"/>
</dbReference>
<evidence type="ECO:0000313" key="2">
    <source>
        <dbReference type="Proteomes" id="UP000701853"/>
    </source>
</evidence>
<comment type="caution">
    <text evidence="1">The sequence shown here is derived from an EMBL/GenBank/DDBJ whole genome shotgun (WGS) entry which is preliminary data.</text>
</comment>
<sequence length="180" mass="21004">MQQIVMKLMTQCNEKSFELEIKLVDNRILQEQLQNNCSENEKLQPKVTFLKQQLASLFDDKLSSSAYGIYEEHADKNLVGEIIRLLVQNAKLKKELLAVRIFANQTINGVNHKYSDNTRPWVKDFGHSHDFFGALGDDFELWNFDLDDLMMELQTRKQLEAALEVALDEKEFIKDEHIKN</sequence>
<reference evidence="1 2" key="1">
    <citation type="journal article" date="2021" name="bioRxiv">
        <title>The Gossypium anomalum genome as a resource for cotton improvement and evolutionary analysis of hybrid incompatibility.</title>
        <authorList>
            <person name="Grover C.E."/>
            <person name="Yuan D."/>
            <person name="Arick M.A."/>
            <person name="Miller E.R."/>
            <person name="Hu G."/>
            <person name="Peterson D.G."/>
            <person name="Wendel J.F."/>
            <person name="Udall J.A."/>
        </authorList>
    </citation>
    <scope>NUCLEOTIDE SEQUENCE [LARGE SCALE GENOMIC DNA]</scope>
    <source>
        <strain evidence="1">JFW-Udall</strain>
        <tissue evidence="1">Leaf</tissue>
    </source>
</reference>
<gene>
    <name evidence="1" type="ORF">CXB51_035374</name>
</gene>
<accession>A0A8J5XMQ6</accession>
<keyword evidence="2" id="KW-1185">Reference proteome</keyword>
<dbReference type="AlphaFoldDB" id="A0A8J5XMQ6"/>
<dbReference type="EMBL" id="JAHUZN010000013">
    <property type="protein sequence ID" value="KAG8472406.1"/>
    <property type="molecule type" value="Genomic_DNA"/>
</dbReference>
<protein>
    <submittedName>
        <fullName evidence="1">Uncharacterized protein</fullName>
    </submittedName>
</protein>